<organism evidence="1 2">
    <name type="scientific">Ophiocordyceps polyrhachis-furcata BCC 54312</name>
    <dbReference type="NCBI Taxonomy" id="1330021"/>
    <lineage>
        <taxon>Eukaryota</taxon>
        <taxon>Fungi</taxon>
        <taxon>Dikarya</taxon>
        <taxon>Ascomycota</taxon>
        <taxon>Pezizomycotina</taxon>
        <taxon>Sordariomycetes</taxon>
        <taxon>Hypocreomycetidae</taxon>
        <taxon>Hypocreales</taxon>
        <taxon>Ophiocordycipitaceae</taxon>
        <taxon>Ophiocordyceps</taxon>
    </lineage>
</organism>
<reference evidence="1 2" key="1">
    <citation type="journal article" date="2015" name="BMC Genomics">
        <title>Insights from the genome of Ophiocordyceps polyrhachis-furcata to pathogenicity and host specificity in insect fungi.</title>
        <authorList>
            <person name="Wichadakul D."/>
            <person name="Kobmoo N."/>
            <person name="Ingsriswang S."/>
            <person name="Tangphatsornruang S."/>
            <person name="Chantasingh D."/>
            <person name="Luangsa-ard J.J."/>
            <person name="Eurwilaichitr L."/>
        </authorList>
    </citation>
    <scope>NUCLEOTIDE SEQUENCE [LARGE SCALE GENOMIC DNA]</scope>
    <source>
        <strain evidence="1 2">BCC 54312</strain>
    </source>
</reference>
<name>A0A367LBF4_9HYPO</name>
<dbReference type="OrthoDB" id="410701at2759"/>
<dbReference type="EMBL" id="LKCN02000010">
    <property type="protein sequence ID" value="RCI11744.1"/>
    <property type="molecule type" value="Genomic_DNA"/>
</dbReference>
<dbReference type="AlphaFoldDB" id="A0A367LBF4"/>
<sequence length="884" mass="101159">MLQNAALHLQRTRPLLPNAITAQIRRRHLRSPIRTPDLTDDWRWKLSPYDNYNKAGETFDEEPSRNGKTESFIRAIVGRGWQSEGLRRTVSQTRSPRLNILLLQMLFRNNALEYGQLLQSLLPSDEEWEAIVESAVAHGHTRESLHDFHFILSGRTDEERCGRLLEVKRPVPEFLFKFLLRKSSQITNLEMLDALIEASPVQFWDEKPWCLRRGDSVVENREKALIASQHRFSAVALPLAMHAFRLEPRLIIKIARVAVRYIEDMSPLAATSRRIFNIQCRVFNRALSLTQPRAHQLPIHRRHPNAYFWEAQRIILEACRDEEKPPLVVETGFRAIRSVLAGMAHDVTDARNVKRHAASWPPYLRPADGIDEEASPQASWSRSVSAGALMQEAGFAMTDEDDALDVLQGRATDGTPTIRQRSSNHEGYGVWTASIRATRNATEAWARFLNPPHPGMEPGLPQYTIMFHKLTLRDVKSYSTTLPGHKALNFPTKYEAQLTRFERARVRPPSMAELYRQMMLRDIRPQGTCLRILVANADSLTTAHQYLVDSTEDADMVQCLTAPTPDVEGIRKIPKALFAAYMQACTQVPPSDGHYPLKRAMRLASMELDPDSRRWTPHIWGIVLRGLSRPKVMWGDRLGEHMRIAHYVMDRIEESNGMSVSAFVQFCKCIRKVMGREMPRLLEEVKAAEMEREWEEEEEEDGRKKEKKMKLGQLVPGMDVAVRRMKTEFRRLVERERVSQGLLGEEQPVTGLDRMLCRTDAVSGEQQHEYVLALAYTGEVEEAMATLRWTVAQWGQAEVTEQMAGLEEAPSEADFYEAFCAFRYLVEPLVAVEEAEALRREVEAMGWPWPDEEAAEAYEQLYRHRPTREVRSLLEAMAGGGGVV</sequence>
<evidence type="ECO:0000313" key="2">
    <source>
        <dbReference type="Proteomes" id="UP000253664"/>
    </source>
</evidence>
<protein>
    <submittedName>
        <fullName evidence="1">Uncharacterized protein</fullName>
    </submittedName>
</protein>
<accession>A0A367LBF4</accession>
<dbReference type="Proteomes" id="UP000253664">
    <property type="component" value="Unassembled WGS sequence"/>
</dbReference>
<gene>
    <name evidence="1" type="ORF">L249_7611</name>
</gene>
<evidence type="ECO:0000313" key="1">
    <source>
        <dbReference type="EMBL" id="RCI11744.1"/>
    </source>
</evidence>
<comment type="caution">
    <text evidence="1">The sequence shown here is derived from an EMBL/GenBank/DDBJ whole genome shotgun (WGS) entry which is preliminary data.</text>
</comment>
<proteinExistence type="predicted"/>
<keyword evidence="2" id="KW-1185">Reference proteome</keyword>
<dbReference type="STRING" id="1330021.A0A367LBF4"/>